<accession>A0A1G7KPZ1</accession>
<proteinExistence type="predicted"/>
<evidence type="ECO:0000313" key="2">
    <source>
        <dbReference type="Proteomes" id="UP000183812"/>
    </source>
</evidence>
<evidence type="ECO:0000313" key="1">
    <source>
        <dbReference type="EMBL" id="SDF39196.1"/>
    </source>
</evidence>
<dbReference type="RefSeq" id="WP_175454877.1">
    <property type="nucleotide sequence ID" value="NZ_CP119563.1"/>
</dbReference>
<gene>
    <name evidence="1" type="ORF">SAMN04244550_02169</name>
</gene>
<dbReference type="EMBL" id="FNAY01000010">
    <property type="protein sequence ID" value="SDF39196.1"/>
    <property type="molecule type" value="Genomic_DNA"/>
</dbReference>
<dbReference type="AlphaFoldDB" id="A0A1G7KPZ1"/>
<organism evidence="1 2">
    <name type="scientific">Rhodobacter capsulatus</name>
    <name type="common">Rhodopseudomonas capsulata</name>
    <dbReference type="NCBI Taxonomy" id="1061"/>
    <lineage>
        <taxon>Bacteria</taxon>
        <taxon>Pseudomonadati</taxon>
        <taxon>Pseudomonadota</taxon>
        <taxon>Alphaproteobacteria</taxon>
        <taxon>Rhodobacterales</taxon>
        <taxon>Rhodobacter group</taxon>
        <taxon>Rhodobacter</taxon>
    </lineage>
</organism>
<sequence length="56" mass="5919">MTLKPTPRWMTTALEGAAKASVAMPWQRGARRAGMLARRKAAAAPVTAKRPALAAC</sequence>
<name>A0A1G7KPZ1_RHOCA</name>
<protein>
    <submittedName>
        <fullName evidence="1">Uncharacterized protein</fullName>
    </submittedName>
</protein>
<dbReference type="Proteomes" id="UP000183812">
    <property type="component" value="Unassembled WGS sequence"/>
</dbReference>
<reference evidence="1 2" key="1">
    <citation type="submission" date="2016-10" db="EMBL/GenBank/DDBJ databases">
        <authorList>
            <person name="de Groot N.N."/>
        </authorList>
    </citation>
    <scope>NUCLEOTIDE SEQUENCE [LARGE SCALE GENOMIC DNA]</scope>
    <source>
        <strain evidence="2">DSM 938 / 37b4</strain>
    </source>
</reference>